<keyword evidence="2" id="KW-1185">Reference proteome</keyword>
<sequence>MDGIIIERITQSIKSVLTSELSQITNSLAEINITITGLRSDYTTLQISMKDVNDRILEMDKCLNFSDARQDSFDTRLKSLESHTSNINSFPDQ</sequence>
<evidence type="ECO:0000313" key="1">
    <source>
        <dbReference type="EMBL" id="VVC92606.1"/>
    </source>
</evidence>
<evidence type="ECO:0000313" key="2">
    <source>
        <dbReference type="Proteomes" id="UP000324832"/>
    </source>
</evidence>
<organism evidence="1 2">
    <name type="scientific">Leptidea sinapis</name>
    <dbReference type="NCBI Taxonomy" id="189913"/>
    <lineage>
        <taxon>Eukaryota</taxon>
        <taxon>Metazoa</taxon>
        <taxon>Ecdysozoa</taxon>
        <taxon>Arthropoda</taxon>
        <taxon>Hexapoda</taxon>
        <taxon>Insecta</taxon>
        <taxon>Pterygota</taxon>
        <taxon>Neoptera</taxon>
        <taxon>Endopterygota</taxon>
        <taxon>Lepidoptera</taxon>
        <taxon>Glossata</taxon>
        <taxon>Ditrysia</taxon>
        <taxon>Papilionoidea</taxon>
        <taxon>Pieridae</taxon>
        <taxon>Dismorphiinae</taxon>
        <taxon>Leptidea</taxon>
    </lineage>
</organism>
<name>A0A5E4Q5W4_9NEOP</name>
<dbReference type="EMBL" id="FZQP02001338">
    <property type="protein sequence ID" value="VVC92606.1"/>
    <property type="molecule type" value="Genomic_DNA"/>
</dbReference>
<gene>
    <name evidence="1" type="ORF">LSINAPIS_LOCUS5010</name>
</gene>
<dbReference type="Proteomes" id="UP000324832">
    <property type="component" value="Unassembled WGS sequence"/>
</dbReference>
<accession>A0A5E4Q5W4</accession>
<dbReference type="AlphaFoldDB" id="A0A5E4Q5W4"/>
<reference evidence="1 2" key="1">
    <citation type="submission" date="2017-07" db="EMBL/GenBank/DDBJ databases">
        <authorList>
            <person name="Talla V."/>
            <person name="Backstrom N."/>
        </authorList>
    </citation>
    <scope>NUCLEOTIDE SEQUENCE [LARGE SCALE GENOMIC DNA]</scope>
</reference>
<proteinExistence type="predicted"/>
<protein>
    <submittedName>
        <fullName evidence="1">Uncharacterized protein</fullName>
    </submittedName>
</protein>